<feature type="region of interest" description="Disordered" evidence="1">
    <location>
        <begin position="104"/>
        <end position="124"/>
    </location>
</feature>
<evidence type="ECO:0000313" key="2">
    <source>
        <dbReference type="EMBL" id="SPO25734.1"/>
    </source>
</evidence>
<feature type="compositionally biased region" description="Basic and acidic residues" evidence="1">
    <location>
        <begin position="112"/>
        <end position="124"/>
    </location>
</feature>
<name>A0A5C3E4Y2_9BASI</name>
<dbReference type="Proteomes" id="UP000324022">
    <property type="component" value="Unassembled WGS sequence"/>
</dbReference>
<reference evidence="2 3" key="1">
    <citation type="submission" date="2018-03" db="EMBL/GenBank/DDBJ databases">
        <authorList>
            <person name="Guldener U."/>
        </authorList>
    </citation>
    <scope>NUCLEOTIDE SEQUENCE [LARGE SCALE GENOMIC DNA]</scope>
    <source>
        <strain evidence="2 3">NBRC100155</strain>
    </source>
</reference>
<dbReference type="AlphaFoldDB" id="A0A5C3E4Y2"/>
<evidence type="ECO:0000313" key="3">
    <source>
        <dbReference type="Proteomes" id="UP000324022"/>
    </source>
</evidence>
<sequence>MVYGLMDTIQNCEAKTGLGEGPTINLEEGPGLSTIAQFSLNKVCKISEAFDSGEVWISSAEKEGEDLAADDALQNAIKANDVSFAGARQGLHAVWLPSAVSAGEQGAVQGRTDGRTAKDGCTET</sequence>
<gene>
    <name evidence="2" type="ORF">UTRI_03099</name>
</gene>
<accession>A0A5C3E4Y2</accession>
<proteinExistence type="predicted"/>
<keyword evidence="3" id="KW-1185">Reference proteome</keyword>
<evidence type="ECO:0000256" key="1">
    <source>
        <dbReference type="SAM" id="MobiDB-lite"/>
    </source>
</evidence>
<protein>
    <submittedName>
        <fullName evidence="2">Uncharacterized protein</fullName>
    </submittedName>
</protein>
<dbReference type="EMBL" id="OOIN01000012">
    <property type="protein sequence ID" value="SPO25734.1"/>
    <property type="molecule type" value="Genomic_DNA"/>
</dbReference>
<organism evidence="2 3">
    <name type="scientific">Ustilago trichophora</name>
    <dbReference type="NCBI Taxonomy" id="86804"/>
    <lineage>
        <taxon>Eukaryota</taxon>
        <taxon>Fungi</taxon>
        <taxon>Dikarya</taxon>
        <taxon>Basidiomycota</taxon>
        <taxon>Ustilaginomycotina</taxon>
        <taxon>Ustilaginomycetes</taxon>
        <taxon>Ustilaginales</taxon>
        <taxon>Ustilaginaceae</taxon>
        <taxon>Ustilago</taxon>
    </lineage>
</organism>